<dbReference type="Gene3D" id="1.20.1250.20">
    <property type="entry name" value="MFS general substrate transporter like domains"/>
    <property type="match status" value="1"/>
</dbReference>
<protein>
    <submittedName>
        <fullName evidence="9">MFS transporter</fullName>
    </submittedName>
</protein>
<dbReference type="OrthoDB" id="9812221at2"/>
<sequence length="388" mass="42664">MSNSSISNLCRICLLLGSSLLVMANAAIAPSLTELNRVFDDPFGVSLIMTLPAISVIVFAPFVSRLIHLLGDKMSLLLGLAIYGLLGSTGLWVDSLPALLVGRVMFGISIVICMTVINHLIAHYFTGQERLHFISQQAIAVNLGGIVFVMFSGWLSSIHWRLPFAIYLIALFTLAISIKGIVPTDKAAHSSTHSIRFSDIKPVLAFYLLGWLGMLCYYLILLCLPYLMTQSQGLTTTEVGIAMGVMSILSAIVAYYTRFGVHHYGERNIMVLCLVAFAFAFLCLSQTQVDWRAYPAIVFTGIGFGCLLPVLTHLVICNSIVKHRTQMLSGFVMFYFLGQAMSSFVLDFRNILGGEYFYHVIAVLLCIASILCLKFVPDSRETASKVVV</sequence>
<keyword evidence="4 6" id="KW-1133">Transmembrane helix</keyword>
<dbReference type="Proteomes" id="UP000269041">
    <property type="component" value="Unassembled WGS sequence"/>
</dbReference>
<evidence type="ECO:0000256" key="3">
    <source>
        <dbReference type="ARBA" id="ARBA00022692"/>
    </source>
</evidence>
<evidence type="ECO:0000313" key="10">
    <source>
        <dbReference type="Proteomes" id="UP000269041"/>
    </source>
</evidence>
<feature type="transmembrane region" description="Helical" evidence="6">
    <location>
        <begin position="328"/>
        <end position="345"/>
    </location>
</feature>
<dbReference type="GO" id="GO:0022857">
    <property type="term" value="F:transmembrane transporter activity"/>
    <property type="evidence" value="ECO:0007669"/>
    <property type="project" value="InterPro"/>
</dbReference>
<gene>
    <name evidence="9" type="ORF">EJA03_14735</name>
</gene>
<keyword evidence="3 6" id="KW-0812">Transmembrane</keyword>
<comment type="subcellular location">
    <subcellularLocation>
        <location evidence="1">Cell membrane</location>
        <topology evidence="1">Multi-pass membrane protein</topology>
    </subcellularLocation>
</comment>
<feature type="transmembrane region" description="Helical" evidence="6">
    <location>
        <begin position="75"/>
        <end position="93"/>
    </location>
</feature>
<dbReference type="InterPro" id="IPR050189">
    <property type="entry name" value="MFS_Efflux_Transporters"/>
</dbReference>
<feature type="transmembrane region" description="Helical" evidence="6">
    <location>
        <begin position="357"/>
        <end position="376"/>
    </location>
</feature>
<evidence type="ECO:0000313" key="9">
    <source>
        <dbReference type="EMBL" id="RSD30274.1"/>
    </source>
</evidence>
<keyword evidence="10" id="KW-1185">Reference proteome</keyword>
<feature type="signal peptide" evidence="7">
    <location>
        <begin position="1"/>
        <end position="24"/>
    </location>
</feature>
<feature type="chain" id="PRO_5018788198" evidence="7">
    <location>
        <begin position="25"/>
        <end position="388"/>
    </location>
</feature>
<feature type="domain" description="Major facilitator superfamily (MFS) profile" evidence="8">
    <location>
        <begin position="10"/>
        <end position="380"/>
    </location>
</feature>
<accession>A0A3R9F6T9</accession>
<comment type="caution">
    <text evidence="9">The sequence shown here is derived from an EMBL/GenBank/DDBJ whole genome shotgun (WGS) entry which is preliminary data.</text>
</comment>
<dbReference type="GO" id="GO:0005886">
    <property type="term" value="C:plasma membrane"/>
    <property type="evidence" value="ECO:0007669"/>
    <property type="project" value="UniProtKB-SubCell"/>
</dbReference>
<organism evidence="9 10">
    <name type="scientific">Vibrio pectenicida</name>
    <dbReference type="NCBI Taxonomy" id="62763"/>
    <lineage>
        <taxon>Bacteria</taxon>
        <taxon>Pseudomonadati</taxon>
        <taxon>Pseudomonadota</taxon>
        <taxon>Gammaproteobacteria</taxon>
        <taxon>Vibrionales</taxon>
        <taxon>Vibrionaceae</taxon>
        <taxon>Vibrio</taxon>
    </lineage>
</organism>
<feature type="transmembrane region" description="Helical" evidence="6">
    <location>
        <begin position="42"/>
        <end position="63"/>
    </location>
</feature>
<evidence type="ECO:0000256" key="7">
    <source>
        <dbReference type="SAM" id="SignalP"/>
    </source>
</evidence>
<dbReference type="InterPro" id="IPR011701">
    <property type="entry name" value="MFS"/>
</dbReference>
<feature type="transmembrane region" description="Helical" evidence="6">
    <location>
        <begin position="164"/>
        <end position="182"/>
    </location>
</feature>
<dbReference type="AlphaFoldDB" id="A0A3R9F6T9"/>
<dbReference type="CDD" id="cd17473">
    <property type="entry name" value="MFS_arabinose_efflux_permease_like"/>
    <property type="match status" value="1"/>
</dbReference>
<proteinExistence type="predicted"/>
<keyword evidence="7" id="KW-0732">Signal</keyword>
<evidence type="ECO:0000256" key="1">
    <source>
        <dbReference type="ARBA" id="ARBA00004651"/>
    </source>
</evidence>
<evidence type="ECO:0000259" key="8">
    <source>
        <dbReference type="PROSITE" id="PS50850"/>
    </source>
</evidence>
<evidence type="ECO:0000256" key="6">
    <source>
        <dbReference type="SAM" id="Phobius"/>
    </source>
</evidence>
<feature type="transmembrane region" description="Helical" evidence="6">
    <location>
        <begin position="203"/>
        <end position="227"/>
    </location>
</feature>
<dbReference type="RefSeq" id="WP_125322498.1">
    <property type="nucleotide sequence ID" value="NZ_AP024890.1"/>
</dbReference>
<feature type="transmembrane region" description="Helical" evidence="6">
    <location>
        <begin position="293"/>
        <end position="316"/>
    </location>
</feature>
<feature type="transmembrane region" description="Helical" evidence="6">
    <location>
        <begin position="105"/>
        <end position="126"/>
    </location>
</feature>
<feature type="transmembrane region" description="Helical" evidence="6">
    <location>
        <begin position="269"/>
        <end position="287"/>
    </location>
</feature>
<evidence type="ECO:0000256" key="5">
    <source>
        <dbReference type="ARBA" id="ARBA00023136"/>
    </source>
</evidence>
<feature type="transmembrane region" description="Helical" evidence="6">
    <location>
        <begin position="239"/>
        <end position="257"/>
    </location>
</feature>
<dbReference type="PANTHER" id="PTHR43124:SF3">
    <property type="entry name" value="CHLORAMPHENICOL EFFLUX PUMP RV0191"/>
    <property type="match status" value="1"/>
</dbReference>
<keyword evidence="2" id="KW-1003">Cell membrane</keyword>
<name>A0A3R9F6T9_9VIBR</name>
<dbReference type="EMBL" id="RSFA01000074">
    <property type="protein sequence ID" value="RSD30274.1"/>
    <property type="molecule type" value="Genomic_DNA"/>
</dbReference>
<keyword evidence="5 6" id="KW-0472">Membrane</keyword>
<dbReference type="PROSITE" id="PS50850">
    <property type="entry name" value="MFS"/>
    <property type="match status" value="1"/>
</dbReference>
<feature type="transmembrane region" description="Helical" evidence="6">
    <location>
        <begin position="138"/>
        <end position="158"/>
    </location>
</feature>
<dbReference type="SUPFAM" id="SSF103473">
    <property type="entry name" value="MFS general substrate transporter"/>
    <property type="match status" value="1"/>
</dbReference>
<evidence type="ECO:0000256" key="4">
    <source>
        <dbReference type="ARBA" id="ARBA00022989"/>
    </source>
</evidence>
<dbReference type="PANTHER" id="PTHR43124">
    <property type="entry name" value="PURINE EFFLUX PUMP PBUE"/>
    <property type="match status" value="1"/>
</dbReference>
<dbReference type="InterPro" id="IPR036259">
    <property type="entry name" value="MFS_trans_sf"/>
</dbReference>
<dbReference type="Pfam" id="PF07690">
    <property type="entry name" value="MFS_1"/>
    <property type="match status" value="1"/>
</dbReference>
<dbReference type="InterPro" id="IPR020846">
    <property type="entry name" value="MFS_dom"/>
</dbReference>
<reference evidence="9 10" key="1">
    <citation type="submission" date="2018-12" db="EMBL/GenBank/DDBJ databases">
        <title>Genomic taxonomy of the Vibrionaceae family.</title>
        <authorList>
            <person name="Gomez-Gil B."/>
            <person name="Enciso-Ibarra K."/>
        </authorList>
    </citation>
    <scope>NUCLEOTIDE SEQUENCE [LARGE SCALE GENOMIC DNA]</scope>
    <source>
        <strain evidence="9 10">CAIM 594</strain>
    </source>
</reference>
<evidence type="ECO:0000256" key="2">
    <source>
        <dbReference type="ARBA" id="ARBA00022475"/>
    </source>
</evidence>